<keyword evidence="3" id="KW-1185">Reference proteome</keyword>
<dbReference type="AlphaFoldDB" id="A0A918RT13"/>
<proteinExistence type="predicted"/>
<reference evidence="2" key="1">
    <citation type="journal article" date="2014" name="Int. J. Syst. Evol. Microbiol.">
        <title>Complete genome sequence of Corynebacterium casei LMG S-19264T (=DSM 44701T), isolated from a smear-ripened cheese.</title>
        <authorList>
            <consortium name="US DOE Joint Genome Institute (JGI-PGF)"/>
            <person name="Walter F."/>
            <person name="Albersmeier A."/>
            <person name="Kalinowski J."/>
            <person name="Ruckert C."/>
        </authorList>
    </citation>
    <scope>NUCLEOTIDE SEQUENCE</scope>
    <source>
        <strain evidence="2">KCTC 12711</strain>
    </source>
</reference>
<sequence>MLTKSFSTFFITLACLSLTACGAHYGAVKFVSDPPGAEVINLDDGTIIGNTPVTMFWKDGSSNRQHIPIRLKKQGYYEKVTSFWLSMRHSSEQEALENAQLVKVSMQKKGE</sequence>
<dbReference type="EMBL" id="BMXA01000003">
    <property type="protein sequence ID" value="GHA10131.1"/>
    <property type="molecule type" value="Genomic_DNA"/>
</dbReference>
<evidence type="ECO:0000256" key="1">
    <source>
        <dbReference type="SAM" id="SignalP"/>
    </source>
</evidence>
<dbReference type="RefSeq" id="WP_189400402.1">
    <property type="nucleotide sequence ID" value="NZ_BMXA01000003.1"/>
</dbReference>
<feature type="signal peptide" evidence="1">
    <location>
        <begin position="1"/>
        <end position="22"/>
    </location>
</feature>
<protein>
    <recommendedName>
        <fullName evidence="4">PEGA domain-containing protein</fullName>
    </recommendedName>
</protein>
<organism evidence="2 3">
    <name type="scientific">Arenicella chitinivorans</name>
    <dbReference type="NCBI Taxonomy" id="1329800"/>
    <lineage>
        <taxon>Bacteria</taxon>
        <taxon>Pseudomonadati</taxon>
        <taxon>Pseudomonadota</taxon>
        <taxon>Gammaproteobacteria</taxon>
        <taxon>Arenicellales</taxon>
        <taxon>Arenicellaceae</taxon>
        <taxon>Arenicella</taxon>
    </lineage>
</organism>
<evidence type="ECO:0000313" key="2">
    <source>
        <dbReference type="EMBL" id="GHA10131.1"/>
    </source>
</evidence>
<name>A0A918RT13_9GAMM</name>
<keyword evidence="1" id="KW-0732">Signal</keyword>
<evidence type="ECO:0000313" key="3">
    <source>
        <dbReference type="Proteomes" id="UP000614811"/>
    </source>
</evidence>
<evidence type="ECO:0008006" key="4">
    <source>
        <dbReference type="Google" id="ProtNLM"/>
    </source>
</evidence>
<accession>A0A918RT13</accession>
<comment type="caution">
    <text evidence="2">The sequence shown here is derived from an EMBL/GenBank/DDBJ whole genome shotgun (WGS) entry which is preliminary data.</text>
</comment>
<dbReference type="Proteomes" id="UP000614811">
    <property type="component" value="Unassembled WGS sequence"/>
</dbReference>
<feature type="chain" id="PRO_5037414506" description="PEGA domain-containing protein" evidence="1">
    <location>
        <begin position="23"/>
        <end position="111"/>
    </location>
</feature>
<reference evidence="2" key="2">
    <citation type="submission" date="2020-09" db="EMBL/GenBank/DDBJ databases">
        <authorList>
            <person name="Sun Q."/>
            <person name="Kim S."/>
        </authorList>
    </citation>
    <scope>NUCLEOTIDE SEQUENCE</scope>
    <source>
        <strain evidence="2">KCTC 12711</strain>
    </source>
</reference>
<gene>
    <name evidence="2" type="ORF">GCM10008090_19620</name>
</gene>
<dbReference type="PROSITE" id="PS51257">
    <property type="entry name" value="PROKAR_LIPOPROTEIN"/>
    <property type="match status" value="1"/>
</dbReference>